<protein>
    <submittedName>
        <fullName evidence="2">Uncharacterized protein</fullName>
    </submittedName>
</protein>
<evidence type="ECO:0000313" key="4">
    <source>
        <dbReference type="Proteomes" id="UP001220209"/>
    </source>
</evidence>
<name>A0A250L8L9_9BURK</name>
<feature type="region of interest" description="Disordered" evidence="1">
    <location>
        <begin position="25"/>
        <end position="52"/>
    </location>
</feature>
<dbReference type="AlphaFoldDB" id="A0A250L8L9"/>
<reference evidence="2" key="1">
    <citation type="journal article" date="2016" name="Biosci. Biotechnol. Biochem.">
        <title>Bioconversion of AHX to AOH by resting cells of Burkholderia contaminans CH-1.</title>
        <authorList>
            <person name="Choi J.H."/>
            <person name="Kikuchi A."/>
            <person name="Pumkaeo P."/>
            <person name="Hirai H."/>
            <person name="Tokuyama S."/>
            <person name="Kawagishi H."/>
        </authorList>
    </citation>
    <scope>NUCLEOTIDE SEQUENCE</scope>
    <source>
        <strain evidence="2">CH-1</strain>
    </source>
</reference>
<sequence length="165" mass="17477">MRVPKSWQLDFKFLYSFLKNKAQTSQEETSSTTQRGIMGSSGSGNFSDYPGTQAKEVAGDGTGMAGGASGVDKCKQAFATLLEDVGQCDFYSQFKKVPAPGTQLGIFFDKKRIFAVDVNGVKVGALPTSFNYLATCLAGGVSYVGVAKSSADKPVPTVEADFVPQ</sequence>
<organism evidence="2">
    <name type="scientific">Burkholderia contaminans</name>
    <dbReference type="NCBI Taxonomy" id="488447"/>
    <lineage>
        <taxon>Bacteria</taxon>
        <taxon>Pseudomonadati</taxon>
        <taxon>Pseudomonadota</taxon>
        <taxon>Betaproteobacteria</taxon>
        <taxon>Burkholderiales</taxon>
        <taxon>Burkholderiaceae</taxon>
        <taxon>Burkholderia</taxon>
        <taxon>Burkholderia cepacia complex</taxon>
    </lineage>
</organism>
<reference evidence="2" key="2">
    <citation type="journal article" date="2017" name="Genome Announc.">
        <title>High-Quality Draft Genome Sequence of Burkholderia contaminans CH-1, a Gram-Negative Bacterium That Metabolizes 2-Azahypoxanthine, a Plant Growth-Regulating Compound.</title>
        <authorList>
            <person name="Choi J.-H."/>
            <person name="Sugiura H."/>
            <person name="Moriuchi R."/>
            <person name="Kawagishi H."/>
            <person name="Dohra H."/>
        </authorList>
    </citation>
    <scope>NUCLEOTIDE SEQUENCE</scope>
    <source>
        <strain evidence="2">CH-1</strain>
    </source>
</reference>
<gene>
    <name evidence="2" type="ORF">BCCH1_33810</name>
    <name evidence="3" type="ORF">LXE91_07295</name>
</gene>
<feature type="compositionally biased region" description="Low complexity" evidence="1">
    <location>
        <begin position="25"/>
        <end position="34"/>
    </location>
</feature>
<dbReference type="RefSeq" id="WP_223274416.1">
    <property type="nucleotide sequence ID" value="NZ_AP018358.1"/>
</dbReference>
<dbReference type="EMBL" id="CP090640">
    <property type="protein sequence ID" value="WFN18811.1"/>
    <property type="molecule type" value="Genomic_DNA"/>
</dbReference>
<dbReference type="EMBL" id="AP018358">
    <property type="protein sequence ID" value="BBA40938.1"/>
    <property type="molecule type" value="Genomic_DNA"/>
</dbReference>
<dbReference type="Proteomes" id="UP001220209">
    <property type="component" value="Chromosome 1"/>
</dbReference>
<proteinExistence type="predicted"/>
<evidence type="ECO:0000256" key="1">
    <source>
        <dbReference type="SAM" id="MobiDB-lite"/>
    </source>
</evidence>
<accession>A0A250L8L9</accession>
<dbReference type="GeneID" id="93193266"/>
<evidence type="ECO:0000313" key="3">
    <source>
        <dbReference type="EMBL" id="WFN18811.1"/>
    </source>
</evidence>
<evidence type="ECO:0000313" key="2">
    <source>
        <dbReference type="EMBL" id="BBA40938.1"/>
    </source>
</evidence>
<reference evidence="3 4" key="3">
    <citation type="submission" date="2021-12" db="EMBL/GenBank/DDBJ databases">
        <title>Genomic and phenotypic characterization of three Burkholderia contaminans isolates recovered from different sources.</title>
        <authorList>
            <person name="Lopez De Volder A."/>
            <person name="Fan Y."/>
            <person name="Nunvar J."/>
            <person name="Herrera T."/>
            <person name="Timp W."/>
            <person name="Degrossi J."/>
        </authorList>
    </citation>
    <scope>NUCLEOTIDE SEQUENCE [LARGE SCALE GENOMIC DNA]</scope>
    <source>
        <strain evidence="3 4">LMG 23361</strain>
    </source>
</reference>